<dbReference type="AlphaFoldDB" id="A0A401TB50"/>
<comment type="caution">
    <text evidence="1">The sequence shown here is derived from an EMBL/GenBank/DDBJ whole genome shotgun (WGS) entry which is preliminary data.</text>
</comment>
<proteinExistence type="predicted"/>
<dbReference type="SUPFAM" id="SSF52047">
    <property type="entry name" value="RNI-like"/>
    <property type="match status" value="1"/>
</dbReference>
<dbReference type="OMA" id="YCELQES"/>
<dbReference type="GO" id="GO:0005737">
    <property type="term" value="C:cytoplasm"/>
    <property type="evidence" value="ECO:0007669"/>
    <property type="project" value="TreeGrafter"/>
</dbReference>
<accession>A0A401TB50</accession>
<evidence type="ECO:0000313" key="2">
    <source>
        <dbReference type="Proteomes" id="UP000287033"/>
    </source>
</evidence>
<gene>
    <name evidence="1" type="ORF">chiPu_0023420</name>
</gene>
<dbReference type="OrthoDB" id="120976at2759"/>
<dbReference type="STRING" id="137246.A0A401TB50"/>
<dbReference type="Proteomes" id="UP000287033">
    <property type="component" value="Unassembled WGS sequence"/>
</dbReference>
<evidence type="ECO:0008006" key="3">
    <source>
        <dbReference type="Google" id="ProtNLM"/>
    </source>
</evidence>
<dbReference type="Gene3D" id="3.80.10.10">
    <property type="entry name" value="Ribonuclease Inhibitor"/>
    <property type="match status" value="1"/>
</dbReference>
<dbReference type="SMART" id="SM00368">
    <property type="entry name" value="LRR_RI"/>
    <property type="match status" value="6"/>
</dbReference>
<organism evidence="1 2">
    <name type="scientific">Chiloscyllium punctatum</name>
    <name type="common">Brownbanded bambooshark</name>
    <name type="synonym">Hemiscyllium punctatum</name>
    <dbReference type="NCBI Taxonomy" id="137246"/>
    <lineage>
        <taxon>Eukaryota</taxon>
        <taxon>Metazoa</taxon>
        <taxon>Chordata</taxon>
        <taxon>Craniata</taxon>
        <taxon>Vertebrata</taxon>
        <taxon>Chondrichthyes</taxon>
        <taxon>Elasmobranchii</taxon>
        <taxon>Galeomorphii</taxon>
        <taxon>Galeoidea</taxon>
        <taxon>Orectolobiformes</taxon>
        <taxon>Hemiscylliidae</taxon>
        <taxon>Chiloscyllium</taxon>
    </lineage>
</organism>
<sequence>LRNNDLGNPAVKLLSEALRSSDCQIEKLQLNDNHLTASCAQDLASALSTNQSLISLNLGENKFGDFGVKRLFGVLRNVNCKLQELVLHDNRLSHSCIEELTYALITNQSLTVLNLGNNKLGDAGVKLLCVALNNPTCKILELGLWENQFTPTGKRHLESMRESRRKLKVVV</sequence>
<dbReference type="GO" id="GO:0050729">
    <property type="term" value="P:positive regulation of inflammatory response"/>
    <property type="evidence" value="ECO:0007669"/>
    <property type="project" value="TreeGrafter"/>
</dbReference>
<reference evidence="1 2" key="1">
    <citation type="journal article" date="2018" name="Nat. Ecol. Evol.">
        <title>Shark genomes provide insights into elasmobranch evolution and the origin of vertebrates.</title>
        <authorList>
            <person name="Hara Y"/>
            <person name="Yamaguchi K"/>
            <person name="Onimaru K"/>
            <person name="Kadota M"/>
            <person name="Koyanagi M"/>
            <person name="Keeley SD"/>
            <person name="Tatsumi K"/>
            <person name="Tanaka K"/>
            <person name="Motone F"/>
            <person name="Kageyama Y"/>
            <person name="Nozu R"/>
            <person name="Adachi N"/>
            <person name="Nishimura O"/>
            <person name="Nakagawa R"/>
            <person name="Tanegashima C"/>
            <person name="Kiyatake I"/>
            <person name="Matsumoto R"/>
            <person name="Murakumo K"/>
            <person name="Nishida K"/>
            <person name="Terakita A"/>
            <person name="Kuratani S"/>
            <person name="Sato K"/>
            <person name="Hyodo S Kuraku.S."/>
        </authorList>
    </citation>
    <scope>NUCLEOTIDE SEQUENCE [LARGE SCALE GENOMIC DNA]</scope>
</reference>
<dbReference type="PANTHER" id="PTHR45690:SF4">
    <property type="entry name" value="NACHT, LRR AND PYD DOMAINS-CONTAINING PROTEIN 10"/>
    <property type="match status" value="1"/>
</dbReference>
<dbReference type="InterPro" id="IPR050637">
    <property type="entry name" value="NLRP_innate_immun_reg"/>
</dbReference>
<dbReference type="Pfam" id="PF13516">
    <property type="entry name" value="LRR_6"/>
    <property type="match status" value="2"/>
</dbReference>
<evidence type="ECO:0000313" key="1">
    <source>
        <dbReference type="EMBL" id="GCC39847.1"/>
    </source>
</evidence>
<name>A0A401TB50_CHIPU</name>
<dbReference type="EMBL" id="BEZZ01020656">
    <property type="protein sequence ID" value="GCC39847.1"/>
    <property type="molecule type" value="Genomic_DNA"/>
</dbReference>
<keyword evidence="2" id="KW-1185">Reference proteome</keyword>
<protein>
    <recommendedName>
        <fullName evidence="3">NACHT LRR and PYD domain-containing protein</fullName>
    </recommendedName>
</protein>
<feature type="non-terminal residue" evidence="1">
    <location>
        <position position="1"/>
    </location>
</feature>
<dbReference type="InterPro" id="IPR001611">
    <property type="entry name" value="Leu-rich_rpt"/>
</dbReference>
<dbReference type="PANTHER" id="PTHR45690">
    <property type="entry name" value="NACHT, LRR AND PYD DOMAINS-CONTAINING PROTEIN 12"/>
    <property type="match status" value="1"/>
</dbReference>
<dbReference type="InterPro" id="IPR032675">
    <property type="entry name" value="LRR_dom_sf"/>
</dbReference>